<dbReference type="RefSeq" id="XP_002776075.1">
    <property type="nucleotide sequence ID" value="XM_002776029.1"/>
</dbReference>
<accession>C5L5V2</accession>
<reference evidence="2 3" key="1">
    <citation type="submission" date="2008-07" db="EMBL/GenBank/DDBJ databases">
        <authorList>
            <person name="El-Sayed N."/>
            <person name="Caler E."/>
            <person name="Inman J."/>
            <person name="Amedeo P."/>
            <person name="Hass B."/>
            <person name="Wortman J."/>
        </authorList>
    </citation>
    <scope>NUCLEOTIDE SEQUENCE [LARGE SCALE GENOMIC DNA]</scope>
    <source>
        <strain evidence="3">ATCC 50983 / TXsc</strain>
    </source>
</reference>
<feature type="region of interest" description="Disordered" evidence="1">
    <location>
        <begin position="1"/>
        <end position="98"/>
    </location>
</feature>
<feature type="compositionally biased region" description="Polar residues" evidence="1">
    <location>
        <begin position="74"/>
        <end position="88"/>
    </location>
</feature>
<gene>
    <name evidence="2" type="ORF">Pmar_PMAR009139</name>
</gene>
<proteinExistence type="predicted"/>
<evidence type="ECO:0000313" key="2">
    <source>
        <dbReference type="EMBL" id="EER07891.1"/>
    </source>
</evidence>
<dbReference type="Proteomes" id="UP000007800">
    <property type="component" value="Unassembled WGS sequence"/>
</dbReference>
<dbReference type="InParanoid" id="C5L5V2"/>
<evidence type="ECO:0000313" key="3">
    <source>
        <dbReference type="Proteomes" id="UP000007800"/>
    </source>
</evidence>
<feature type="non-terminal residue" evidence="2">
    <location>
        <position position="1"/>
    </location>
</feature>
<sequence>YHTGKRQEIQQQLANSRYHDNDSKPTKSSQQLTAQEGGDELQPVHDDADQRPSQPQQQQQQLEEEEKEELGSSPYKQQSVPWDRSNSIQEEEEQEEGQ</sequence>
<dbReference type="AlphaFoldDB" id="C5L5V2"/>
<feature type="non-terminal residue" evidence="2">
    <location>
        <position position="98"/>
    </location>
</feature>
<protein>
    <submittedName>
        <fullName evidence="2">Uncharacterized protein</fullName>
    </submittedName>
</protein>
<dbReference type="EMBL" id="GG679556">
    <property type="protein sequence ID" value="EER07891.1"/>
    <property type="molecule type" value="Genomic_DNA"/>
</dbReference>
<organism evidence="3">
    <name type="scientific">Perkinsus marinus (strain ATCC 50983 / TXsc)</name>
    <dbReference type="NCBI Taxonomy" id="423536"/>
    <lineage>
        <taxon>Eukaryota</taxon>
        <taxon>Sar</taxon>
        <taxon>Alveolata</taxon>
        <taxon>Perkinsozoa</taxon>
        <taxon>Perkinsea</taxon>
        <taxon>Perkinsida</taxon>
        <taxon>Perkinsidae</taxon>
        <taxon>Perkinsus</taxon>
    </lineage>
</organism>
<dbReference type="GeneID" id="9043341"/>
<keyword evidence="3" id="KW-1185">Reference proteome</keyword>
<name>C5L5V2_PERM5</name>
<evidence type="ECO:0000256" key="1">
    <source>
        <dbReference type="SAM" id="MobiDB-lite"/>
    </source>
</evidence>
<feature type="compositionally biased region" description="Acidic residues" evidence="1">
    <location>
        <begin position="89"/>
        <end position="98"/>
    </location>
</feature>